<dbReference type="EMBL" id="LWDF02000370">
    <property type="protein sequence ID" value="KAE8249751.1"/>
    <property type="molecule type" value="Genomic_DNA"/>
</dbReference>
<proteinExistence type="inferred from homology"/>
<dbReference type="PANTHER" id="PTHR10917">
    <property type="entry name" value="DNA-DIRECTED RNA POLYMERASES I, II, AND III SUBUNIT RPABC3"/>
    <property type="match status" value="1"/>
</dbReference>
<dbReference type="GO" id="GO:0005736">
    <property type="term" value="C:RNA polymerase I complex"/>
    <property type="evidence" value="ECO:0007669"/>
    <property type="project" value="TreeGrafter"/>
</dbReference>
<dbReference type="AlphaFoldDB" id="A0A177TCI5"/>
<protein>
    <submittedName>
        <fullName evidence="4">Uncharacterized protein</fullName>
    </submittedName>
</protein>
<dbReference type="GO" id="GO:0005665">
    <property type="term" value="C:RNA polymerase II, core complex"/>
    <property type="evidence" value="ECO:0007669"/>
    <property type="project" value="TreeGrafter"/>
</dbReference>
<dbReference type="InterPro" id="IPR005570">
    <property type="entry name" value="RPABC3"/>
</dbReference>
<dbReference type="FunFam" id="2.40.50.140:FF:000436">
    <property type="entry name" value="DNA-directed RNA polymerases I, II, and III subunit RPABC3"/>
    <property type="match status" value="1"/>
</dbReference>
<keyword evidence="5" id="KW-1185">Reference proteome</keyword>
<comment type="subcellular location">
    <subcellularLocation>
        <location evidence="1">Nucleus</location>
    </subcellularLocation>
</comment>
<sequence>MDPTNLFDTSFTVTAVDPDGKKFDRVSRIIAHSSGHDMDLSLDIAVDIYPISVGQTLSFQLAASLQRTATAAGRAGGGTVDADAEMEGATVGATYQEREPWRMDAGTSGIADDFDYVMYGKIYKYDEGHSETVTVYGSFGGLLMALTGHYRHLSNVSIGANVYLLLR</sequence>
<dbReference type="Proteomes" id="UP000077521">
    <property type="component" value="Unassembled WGS sequence"/>
</dbReference>
<evidence type="ECO:0000256" key="3">
    <source>
        <dbReference type="ARBA" id="ARBA00023242"/>
    </source>
</evidence>
<dbReference type="GO" id="GO:0003899">
    <property type="term" value="F:DNA-directed RNA polymerase activity"/>
    <property type="evidence" value="ECO:0007669"/>
    <property type="project" value="InterPro"/>
</dbReference>
<dbReference type="GO" id="GO:0005666">
    <property type="term" value="C:RNA polymerase III complex"/>
    <property type="evidence" value="ECO:0007669"/>
    <property type="project" value="TreeGrafter"/>
</dbReference>
<evidence type="ECO:0000256" key="1">
    <source>
        <dbReference type="ARBA" id="ARBA00004123"/>
    </source>
</evidence>
<comment type="similarity">
    <text evidence="2">Belongs to the eukaryotic RPB8 RNA polymerase subunit family.</text>
</comment>
<name>A0A177TCI5_9BASI</name>
<dbReference type="PIRSF" id="PIRSF000779">
    <property type="entry name" value="RNA_pol_Rpb8"/>
    <property type="match status" value="1"/>
</dbReference>
<dbReference type="PANTHER" id="PTHR10917:SF0">
    <property type="entry name" value="DNA-DIRECTED RNA POLYMERASES I, II, AND III SUBUNIT RPABC3"/>
    <property type="match status" value="1"/>
</dbReference>
<keyword evidence="3" id="KW-0539">Nucleus</keyword>
<evidence type="ECO:0000256" key="2">
    <source>
        <dbReference type="ARBA" id="ARBA00008912"/>
    </source>
</evidence>
<evidence type="ECO:0000313" key="5">
    <source>
        <dbReference type="Proteomes" id="UP000077521"/>
    </source>
</evidence>
<dbReference type="Pfam" id="PF03870">
    <property type="entry name" value="RNA_pol_Rpb8"/>
    <property type="match status" value="1"/>
</dbReference>
<reference evidence="4" key="2">
    <citation type="journal article" date="2019" name="IMA Fungus">
        <title>Genome sequencing and comparison of five Tilletia species to identify candidate genes for the detection of regulated species infecting wheat.</title>
        <authorList>
            <person name="Nguyen H.D.T."/>
            <person name="Sultana T."/>
            <person name="Kesanakurti P."/>
            <person name="Hambleton S."/>
        </authorList>
    </citation>
    <scope>NUCLEOTIDE SEQUENCE</scope>
    <source>
        <strain evidence="4">DAOMC 236416</strain>
    </source>
</reference>
<evidence type="ECO:0000313" key="4">
    <source>
        <dbReference type="EMBL" id="KAE8249751.1"/>
    </source>
</evidence>
<dbReference type="SMART" id="SM00658">
    <property type="entry name" value="RPOL8c"/>
    <property type="match status" value="1"/>
</dbReference>
<gene>
    <name evidence="4" type="ORF">A4X13_0g5091</name>
</gene>
<comment type="caution">
    <text evidence="4">The sequence shown here is derived from an EMBL/GenBank/DDBJ whole genome shotgun (WGS) entry which is preliminary data.</text>
</comment>
<accession>A0A177TCI5</accession>
<dbReference type="Gene3D" id="2.40.50.140">
    <property type="entry name" value="Nucleic acid-binding proteins"/>
    <property type="match status" value="1"/>
</dbReference>
<dbReference type="InterPro" id="IPR012340">
    <property type="entry name" value="NA-bd_OB-fold"/>
</dbReference>
<organism evidence="4 5">
    <name type="scientific">Tilletia indica</name>
    <dbReference type="NCBI Taxonomy" id="43049"/>
    <lineage>
        <taxon>Eukaryota</taxon>
        <taxon>Fungi</taxon>
        <taxon>Dikarya</taxon>
        <taxon>Basidiomycota</taxon>
        <taxon>Ustilaginomycotina</taxon>
        <taxon>Exobasidiomycetes</taxon>
        <taxon>Tilletiales</taxon>
        <taxon>Tilletiaceae</taxon>
        <taxon>Tilletia</taxon>
    </lineage>
</organism>
<dbReference type="SUPFAM" id="SSF50249">
    <property type="entry name" value="Nucleic acid-binding proteins"/>
    <property type="match status" value="1"/>
</dbReference>
<dbReference type="OrthoDB" id="20018at2759"/>
<reference evidence="4" key="1">
    <citation type="submission" date="2016-04" db="EMBL/GenBank/DDBJ databases">
        <authorList>
            <person name="Nguyen H.D."/>
            <person name="Samba Siva P."/>
            <person name="Cullis J."/>
            <person name="Levesque C.A."/>
            <person name="Hambleton S."/>
        </authorList>
    </citation>
    <scope>NUCLEOTIDE SEQUENCE</scope>
    <source>
        <strain evidence="4">DAOMC 236416</strain>
    </source>
</reference>
<dbReference type="GO" id="GO:0006351">
    <property type="term" value="P:DNA-templated transcription"/>
    <property type="evidence" value="ECO:0007669"/>
    <property type="project" value="InterPro"/>
</dbReference>